<dbReference type="PANTHER" id="PTHR33164">
    <property type="entry name" value="TRANSCRIPTIONAL REGULATOR, MARR FAMILY"/>
    <property type="match status" value="1"/>
</dbReference>
<dbReference type="AlphaFoldDB" id="A0A937RJ08"/>
<keyword evidence="3" id="KW-1185">Reference proteome</keyword>
<dbReference type="SUPFAM" id="SSF46785">
    <property type="entry name" value="Winged helix' DNA-binding domain"/>
    <property type="match status" value="1"/>
</dbReference>
<dbReference type="Gene3D" id="1.10.10.10">
    <property type="entry name" value="Winged helix-like DNA-binding domain superfamily/Winged helix DNA-binding domain"/>
    <property type="match status" value="1"/>
</dbReference>
<dbReference type="InterPro" id="IPR000835">
    <property type="entry name" value="HTH_MarR-typ"/>
</dbReference>
<dbReference type="PROSITE" id="PS50995">
    <property type="entry name" value="HTH_MARR_2"/>
    <property type="match status" value="1"/>
</dbReference>
<dbReference type="GO" id="GO:0006950">
    <property type="term" value="P:response to stress"/>
    <property type="evidence" value="ECO:0007669"/>
    <property type="project" value="TreeGrafter"/>
</dbReference>
<reference evidence="2" key="1">
    <citation type="submission" date="2020-12" db="EMBL/GenBank/DDBJ databases">
        <title>Genomic characterization of non-nitrogen-fixing Frankia strains.</title>
        <authorList>
            <person name="Carlos-Shanley C."/>
            <person name="Guerra T."/>
            <person name="Hahn D."/>
        </authorList>
    </citation>
    <scope>NUCLEOTIDE SEQUENCE</scope>
    <source>
        <strain evidence="2">CN6</strain>
    </source>
</reference>
<dbReference type="PANTHER" id="PTHR33164:SF99">
    <property type="entry name" value="MARR FAMILY REGULATORY PROTEIN"/>
    <property type="match status" value="1"/>
</dbReference>
<sequence length="162" mass="17417">MGDTDGSTDESLIHAVVKQVVTLAAATSALAADLLKELDLTEPLANALWRLDPDGAAPSMRTLAATLNCDPSTVTFLTDRLEQRGLIQRQPAPTDRRQKVIRLTRRGVEVRTRLVQTLTASSPLAQLSPDDQQHLYALLAKAGADPSQFTCQPTNPSSTATD</sequence>
<organism evidence="2 3">
    <name type="scientific">Frankia nepalensis</name>
    <dbReference type="NCBI Taxonomy" id="1836974"/>
    <lineage>
        <taxon>Bacteria</taxon>
        <taxon>Bacillati</taxon>
        <taxon>Actinomycetota</taxon>
        <taxon>Actinomycetes</taxon>
        <taxon>Frankiales</taxon>
        <taxon>Frankiaceae</taxon>
        <taxon>Frankia</taxon>
    </lineage>
</organism>
<accession>A0A937RJ08</accession>
<evidence type="ECO:0000313" key="3">
    <source>
        <dbReference type="Proteomes" id="UP000604475"/>
    </source>
</evidence>
<protein>
    <submittedName>
        <fullName evidence="2">MarR family transcriptional regulator</fullName>
    </submittedName>
</protein>
<dbReference type="InterPro" id="IPR036388">
    <property type="entry name" value="WH-like_DNA-bd_sf"/>
</dbReference>
<dbReference type="GO" id="GO:0003700">
    <property type="term" value="F:DNA-binding transcription factor activity"/>
    <property type="evidence" value="ECO:0007669"/>
    <property type="project" value="InterPro"/>
</dbReference>
<dbReference type="Proteomes" id="UP000604475">
    <property type="component" value="Unassembled WGS sequence"/>
</dbReference>
<evidence type="ECO:0000313" key="2">
    <source>
        <dbReference type="EMBL" id="MBL7629734.1"/>
    </source>
</evidence>
<evidence type="ECO:0000259" key="1">
    <source>
        <dbReference type="PROSITE" id="PS50995"/>
    </source>
</evidence>
<dbReference type="Pfam" id="PF01047">
    <property type="entry name" value="MarR"/>
    <property type="match status" value="1"/>
</dbReference>
<dbReference type="InterPro" id="IPR036390">
    <property type="entry name" value="WH_DNA-bd_sf"/>
</dbReference>
<gene>
    <name evidence="2" type="ORF">I7412_21680</name>
</gene>
<dbReference type="InterPro" id="IPR039422">
    <property type="entry name" value="MarR/SlyA-like"/>
</dbReference>
<dbReference type="RefSeq" id="WP_202999057.1">
    <property type="nucleotide sequence ID" value="NZ_JADWYU010000143.1"/>
</dbReference>
<feature type="domain" description="HTH marR-type" evidence="1">
    <location>
        <begin position="9"/>
        <end position="144"/>
    </location>
</feature>
<dbReference type="SMART" id="SM00347">
    <property type="entry name" value="HTH_MARR"/>
    <property type="match status" value="1"/>
</dbReference>
<dbReference type="PRINTS" id="PR00598">
    <property type="entry name" value="HTHMARR"/>
</dbReference>
<proteinExistence type="predicted"/>
<name>A0A937RJ08_9ACTN</name>
<dbReference type="EMBL" id="JAEACQ010000235">
    <property type="protein sequence ID" value="MBL7629734.1"/>
    <property type="molecule type" value="Genomic_DNA"/>
</dbReference>
<comment type="caution">
    <text evidence="2">The sequence shown here is derived from an EMBL/GenBank/DDBJ whole genome shotgun (WGS) entry which is preliminary data.</text>
</comment>